<evidence type="ECO:0000313" key="7">
    <source>
        <dbReference type="EMBL" id="MQL70552.1"/>
    </source>
</evidence>
<dbReference type="PANTHER" id="PTHR45814:SF2">
    <property type="entry name" value="HISTONE-LYSINE N-METHYLTRANSFERASE SETD1"/>
    <property type="match status" value="1"/>
</dbReference>
<evidence type="ECO:0000256" key="4">
    <source>
        <dbReference type="ARBA" id="ARBA00022691"/>
    </source>
</evidence>
<evidence type="ECO:0000256" key="6">
    <source>
        <dbReference type="ARBA" id="ARBA00023242"/>
    </source>
</evidence>
<dbReference type="GO" id="GO:0048188">
    <property type="term" value="C:Set1C/COMPASS complex"/>
    <property type="evidence" value="ECO:0007669"/>
    <property type="project" value="TreeGrafter"/>
</dbReference>
<comment type="caution">
    <text evidence="7">The sequence shown here is derived from an EMBL/GenBank/DDBJ whole genome shotgun (WGS) entry which is preliminary data.</text>
</comment>
<organism evidence="7 8">
    <name type="scientific">Colocasia esculenta</name>
    <name type="common">Wild taro</name>
    <name type="synonym">Arum esculentum</name>
    <dbReference type="NCBI Taxonomy" id="4460"/>
    <lineage>
        <taxon>Eukaryota</taxon>
        <taxon>Viridiplantae</taxon>
        <taxon>Streptophyta</taxon>
        <taxon>Embryophyta</taxon>
        <taxon>Tracheophyta</taxon>
        <taxon>Spermatophyta</taxon>
        <taxon>Magnoliopsida</taxon>
        <taxon>Liliopsida</taxon>
        <taxon>Araceae</taxon>
        <taxon>Aroideae</taxon>
        <taxon>Colocasieae</taxon>
        <taxon>Colocasia</taxon>
    </lineage>
</organism>
<keyword evidence="8" id="KW-1185">Reference proteome</keyword>
<dbReference type="GO" id="GO:0042800">
    <property type="term" value="F:histone H3K4 methyltransferase activity"/>
    <property type="evidence" value="ECO:0007669"/>
    <property type="project" value="InterPro"/>
</dbReference>
<dbReference type="EMBL" id="NMUH01000071">
    <property type="protein sequence ID" value="MQL70552.1"/>
    <property type="molecule type" value="Genomic_DNA"/>
</dbReference>
<keyword evidence="6" id="KW-0539">Nucleus</keyword>
<proteinExistence type="predicted"/>
<accession>A0A843TDY4</accession>
<dbReference type="Gene3D" id="3.30.1490.40">
    <property type="match status" value="1"/>
</dbReference>
<evidence type="ECO:0000313" key="8">
    <source>
        <dbReference type="Proteomes" id="UP000652761"/>
    </source>
</evidence>
<evidence type="ECO:0000256" key="3">
    <source>
        <dbReference type="ARBA" id="ARBA00022679"/>
    </source>
</evidence>
<gene>
    <name evidence="7" type="ORF">Taro_002847</name>
</gene>
<dbReference type="GO" id="GO:0032259">
    <property type="term" value="P:methylation"/>
    <property type="evidence" value="ECO:0007669"/>
    <property type="project" value="UniProtKB-KW"/>
</dbReference>
<dbReference type="InterPro" id="IPR044570">
    <property type="entry name" value="Set1-like"/>
</dbReference>
<reference evidence="7" key="1">
    <citation type="submission" date="2017-07" db="EMBL/GenBank/DDBJ databases">
        <title>Taro Niue Genome Assembly and Annotation.</title>
        <authorList>
            <person name="Atibalentja N."/>
            <person name="Keating K."/>
            <person name="Fields C.J."/>
        </authorList>
    </citation>
    <scope>NUCLEOTIDE SEQUENCE</scope>
    <source>
        <strain evidence="7">Niue_2</strain>
        <tissue evidence="7">Leaf</tissue>
    </source>
</reference>
<keyword evidence="3" id="KW-0808">Transferase</keyword>
<comment type="subcellular location">
    <subcellularLocation>
        <location evidence="1">Nucleus</location>
    </subcellularLocation>
</comment>
<dbReference type="AlphaFoldDB" id="A0A843TDY4"/>
<name>A0A843TDY4_COLES</name>
<evidence type="ECO:0000256" key="1">
    <source>
        <dbReference type="ARBA" id="ARBA00004123"/>
    </source>
</evidence>
<protein>
    <submittedName>
        <fullName evidence="7">Uncharacterized protein</fullName>
    </submittedName>
</protein>
<sequence length="289" mass="31212">MHGGDLLKRKKTKGSTAAGVWMVKRLRRPTTLSLKKRPRQSKRILTWGTSEESLRVVASVACSSSNTGFDPPEDFCHRCDHYFGSRKRLRLSYSEPFHVEARTCAGAIASPLHASIDGCFFHGTSQPSDGGTCQSVSSGGYAQNPAVSGWAYLNENGQMCGPYIREQLCEGLSTGFLPADLPVYPIINGSLMNPIALQDIGQFGSHLYYGTSGFPTTVSHNSVNYSMPGDQGSTASYSLQTAYAKESVNKTHDSYGACISSSHASNVKTGNHASTGLSNVKNFDDFKIM</sequence>
<keyword evidence="4" id="KW-0949">S-adenosyl-L-methionine</keyword>
<dbReference type="Proteomes" id="UP000652761">
    <property type="component" value="Unassembled WGS sequence"/>
</dbReference>
<dbReference type="OrthoDB" id="1748339at2759"/>
<evidence type="ECO:0000256" key="2">
    <source>
        <dbReference type="ARBA" id="ARBA00022603"/>
    </source>
</evidence>
<keyword evidence="2" id="KW-0489">Methyltransferase</keyword>
<evidence type="ECO:0000256" key="5">
    <source>
        <dbReference type="ARBA" id="ARBA00022853"/>
    </source>
</evidence>
<dbReference type="PANTHER" id="PTHR45814">
    <property type="entry name" value="HISTONE-LYSINE N-METHYLTRANSFERASE SETD1"/>
    <property type="match status" value="1"/>
</dbReference>
<dbReference type="InterPro" id="IPR035445">
    <property type="entry name" value="GYF-like_dom_sf"/>
</dbReference>
<keyword evidence="5" id="KW-0156">Chromatin regulator</keyword>